<organism evidence="1 2">
    <name type="scientific">Papaver somniferum</name>
    <name type="common">Opium poppy</name>
    <dbReference type="NCBI Taxonomy" id="3469"/>
    <lineage>
        <taxon>Eukaryota</taxon>
        <taxon>Viridiplantae</taxon>
        <taxon>Streptophyta</taxon>
        <taxon>Embryophyta</taxon>
        <taxon>Tracheophyta</taxon>
        <taxon>Spermatophyta</taxon>
        <taxon>Magnoliopsida</taxon>
        <taxon>Ranunculales</taxon>
        <taxon>Papaveraceae</taxon>
        <taxon>Papaveroideae</taxon>
        <taxon>Papaver</taxon>
    </lineage>
</organism>
<protein>
    <submittedName>
        <fullName evidence="1">Uncharacterized protein</fullName>
    </submittedName>
</protein>
<dbReference type="Proteomes" id="UP000316621">
    <property type="component" value="Chromosome 7"/>
</dbReference>
<keyword evidence="2" id="KW-1185">Reference proteome</keyword>
<evidence type="ECO:0000313" key="1">
    <source>
        <dbReference type="EMBL" id="RZC70695.1"/>
    </source>
</evidence>
<accession>A0A4Y7KFK9</accession>
<dbReference type="EMBL" id="CM010721">
    <property type="protein sequence ID" value="RZC70695.1"/>
    <property type="molecule type" value="Genomic_DNA"/>
</dbReference>
<proteinExistence type="predicted"/>
<gene>
    <name evidence="1" type="ORF">C5167_033825</name>
</gene>
<dbReference type="AlphaFoldDB" id="A0A4Y7KFK9"/>
<sequence length="87" mass="9883">MSDPSVQASIIFTCLLEAPSIYESFTFWFVGYFEQQQQLTLATGDKSPSSKQELRCPYVSFMAGSRKAMYLEHVQIDGGEYCTEIFC</sequence>
<dbReference type="Gramene" id="RZC70695">
    <property type="protein sequence ID" value="RZC70695"/>
    <property type="gene ID" value="C5167_033825"/>
</dbReference>
<evidence type="ECO:0000313" key="2">
    <source>
        <dbReference type="Proteomes" id="UP000316621"/>
    </source>
</evidence>
<reference evidence="1 2" key="1">
    <citation type="journal article" date="2018" name="Science">
        <title>The opium poppy genome and morphinan production.</title>
        <authorList>
            <person name="Guo L."/>
            <person name="Winzer T."/>
            <person name="Yang X."/>
            <person name="Li Y."/>
            <person name="Ning Z."/>
            <person name="He Z."/>
            <person name="Teodor R."/>
            <person name="Lu Y."/>
            <person name="Bowser T.A."/>
            <person name="Graham I.A."/>
            <person name="Ye K."/>
        </authorList>
    </citation>
    <scope>NUCLEOTIDE SEQUENCE [LARGE SCALE GENOMIC DNA]</scope>
    <source>
        <strain evidence="2">cv. HN1</strain>
        <tissue evidence="1">Leaves</tissue>
    </source>
</reference>
<name>A0A4Y7KFK9_PAPSO</name>